<keyword evidence="1" id="KW-0812">Transmembrane</keyword>
<dbReference type="InterPro" id="IPR021994">
    <property type="entry name" value="DUF3592"/>
</dbReference>
<dbReference type="Proteomes" id="UP001165297">
    <property type="component" value="Unassembled WGS sequence"/>
</dbReference>
<keyword evidence="1" id="KW-0472">Membrane</keyword>
<keyword evidence="1" id="KW-1133">Transmembrane helix</keyword>
<accession>A0ABS8AF48</accession>
<comment type="caution">
    <text evidence="3">The sequence shown here is derived from an EMBL/GenBank/DDBJ whole genome shotgun (WGS) entry which is preliminary data.</text>
</comment>
<reference evidence="3" key="1">
    <citation type="submission" date="2021-10" db="EMBL/GenBank/DDBJ databases">
        <authorList>
            <person name="Dean J.D."/>
            <person name="Kim M.K."/>
            <person name="Newey C.N."/>
            <person name="Stoker T.S."/>
            <person name="Thompson D.W."/>
            <person name="Grose J.H."/>
        </authorList>
    </citation>
    <scope>NUCLEOTIDE SEQUENCE</scope>
    <source>
        <strain evidence="3">BT635</strain>
    </source>
</reference>
<sequence length="115" mass="12757">MEFQPDTFTILILVVMGTAAVVAYSRTKKHNARMQTHGVRVQGVVVRNKIQWGRITTVRPIVRFVTQEGQTIEALAAHGVASAIPGYSEGATVTVVYDRENPAEFEITHASRRYS</sequence>
<organism evidence="3 4">
    <name type="scientific">Hymenobacter nitidus</name>
    <dbReference type="NCBI Taxonomy" id="2880929"/>
    <lineage>
        <taxon>Bacteria</taxon>
        <taxon>Pseudomonadati</taxon>
        <taxon>Bacteroidota</taxon>
        <taxon>Cytophagia</taxon>
        <taxon>Cytophagales</taxon>
        <taxon>Hymenobacteraceae</taxon>
        <taxon>Hymenobacter</taxon>
    </lineage>
</organism>
<proteinExistence type="predicted"/>
<feature type="domain" description="DUF3592" evidence="2">
    <location>
        <begin position="41"/>
        <end position="108"/>
    </location>
</feature>
<evidence type="ECO:0000313" key="3">
    <source>
        <dbReference type="EMBL" id="MCB2378992.1"/>
    </source>
</evidence>
<keyword evidence="4" id="KW-1185">Reference proteome</keyword>
<name>A0ABS8AF48_9BACT</name>
<feature type="transmembrane region" description="Helical" evidence="1">
    <location>
        <begin position="6"/>
        <end position="24"/>
    </location>
</feature>
<evidence type="ECO:0000256" key="1">
    <source>
        <dbReference type="SAM" id="Phobius"/>
    </source>
</evidence>
<protein>
    <submittedName>
        <fullName evidence="3">DUF3592 domain-containing protein</fullName>
    </submittedName>
</protein>
<dbReference type="EMBL" id="JAJADQ010000008">
    <property type="protein sequence ID" value="MCB2378992.1"/>
    <property type="molecule type" value="Genomic_DNA"/>
</dbReference>
<dbReference type="RefSeq" id="WP_226187332.1">
    <property type="nucleotide sequence ID" value="NZ_JAJADQ010000008.1"/>
</dbReference>
<dbReference type="Pfam" id="PF12158">
    <property type="entry name" value="DUF3592"/>
    <property type="match status" value="1"/>
</dbReference>
<evidence type="ECO:0000313" key="4">
    <source>
        <dbReference type="Proteomes" id="UP001165297"/>
    </source>
</evidence>
<gene>
    <name evidence="3" type="ORF">LGH70_15430</name>
</gene>
<evidence type="ECO:0000259" key="2">
    <source>
        <dbReference type="Pfam" id="PF12158"/>
    </source>
</evidence>